<sequence>MVQLSFPIALVSILASLTSAQESSGFLSNGNCDGNSLRFDDDRNSPWYQYLSALCKTDEGPKRKSIKLTNCIGDHDGQLAWDTARPNFHLNCDSPCKVVVDYRSPEEAFLACSRCKRNKPNTYFTQPQIRLNGGISYNNGALFCY</sequence>
<evidence type="ECO:0000313" key="3">
    <source>
        <dbReference type="EMBL" id="QSZ36183.1"/>
    </source>
</evidence>
<evidence type="ECO:0000259" key="2">
    <source>
        <dbReference type="Pfam" id="PF08881"/>
    </source>
</evidence>
<accession>A0A8A3PMG8</accession>
<keyword evidence="4" id="KW-1185">Reference proteome</keyword>
<gene>
    <name evidence="3" type="ORF">DSL72_007308</name>
</gene>
<feature type="chain" id="PRO_5033043339" description="Cyanovirin-N domain-containing protein" evidence="1">
    <location>
        <begin position="21"/>
        <end position="145"/>
    </location>
</feature>
<dbReference type="Proteomes" id="UP000672032">
    <property type="component" value="Chromosome 6"/>
</dbReference>
<feature type="signal peptide" evidence="1">
    <location>
        <begin position="1"/>
        <end position="20"/>
    </location>
</feature>
<dbReference type="AlphaFoldDB" id="A0A8A3PMG8"/>
<dbReference type="SUPFAM" id="SSF51322">
    <property type="entry name" value="Cyanovirin-N"/>
    <property type="match status" value="1"/>
</dbReference>
<dbReference type="InterPro" id="IPR036673">
    <property type="entry name" value="Cyanovirin-N_sf"/>
</dbReference>
<evidence type="ECO:0000313" key="4">
    <source>
        <dbReference type="Proteomes" id="UP000672032"/>
    </source>
</evidence>
<dbReference type="EMBL" id="CP063410">
    <property type="protein sequence ID" value="QSZ36183.1"/>
    <property type="molecule type" value="Genomic_DNA"/>
</dbReference>
<protein>
    <recommendedName>
        <fullName evidence="2">Cyanovirin-N domain-containing protein</fullName>
    </recommendedName>
</protein>
<dbReference type="InterPro" id="IPR011058">
    <property type="entry name" value="Cyanovirin-N"/>
</dbReference>
<organism evidence="3 4">
    <name type="scientific">Monilinia vaccinii-corymbosi</name>
    <dbReference type="NCBI Taxonomy" id="61207"/>
    <lineage>
        <taxon>Eukaryota</taxon>
        <taxon>Fungi</taxon>
        <taxon>Dikarya</taxon>
        <taxon>Ascomycota</taxon>
        <taxon>Pezizomycotina</taxon>
        <taxon>Leotiomycetes</taxon>
        <taxon>Helotiales</taxon>
        <taxon>Sclerotiniaceae</taxon>
        <taxon>Monilinia</taxon>
    </lineage>
</organism>
<dbReference type="Pfam" id="PF08881">
    <property type="entry name" value="CVNH"/>
    <property type="match status" value="1"/>
</dbReference>
<reference evidence="3" key="1">
    <citation type="submission" date="2020-10" db="EMBL/GenBank/DDBJ databases">
        <title>Genome Sequence of Monilinia vaccinii-corymbosi Sheds Light on Mummy Berry Disease Infection of Blueberry and Mating Type.</title>
        <authorList>
            <person name="Yow A.G."/>
            <person name="Zhang Y."/>
            <person name="Bansal K."/>
            <person name="Eacker S.M."/>
            <person name="Sullivan S."/>
            <person name="Liachko I."/>
            <person name="Cubeta M.A."/>
            <person name="Rollins J.A."/>
            <person name="Ashrafi H."/>
        </authorList>
    </citation>
    <scope>NUCLEOTIDE SEQUENCE</scope>
    <source>
        <strain evidence="3">RL-1</strain>
    </source>
</reference>
<name>A0A8A3PMG8_9HELO</name>
<evidence type="ECO:0000256" key="1">
    <source>
        <dbReference type="SAM" id="SignalP"/>
    </source>
</evidence>
<feature type="domain" description="Cyanovirin-N" evidence="2">
    <location>
        <begin position="49"/>
        <end position="142"/>
    </location>
</feature>
<keyword evidence="1" id="KW-0732">Signal</keyword>
<dbReference type="Gene3D" id="2.30.60.10">
    <property type="entry name" value="Cyanovirin-N"/>
    <property type="match status" value="1"/>
</dbReference>
<proteinExistence type="predicted"/>